<comment type="caution">
    <text evidence="10">The sequence shown here is derived from an EMBL/GenBank/DDBJ whole genome shotgun (WGS) entry which is preliminary data.</text>
</comment>
<comment type="similarity">
    <text evidence="1 8">Belongs to the SOS response-associated peptidase family.</text>
</comment>
<dbReference type="Proteomes" id="UP000198795">
    <property type="component" value="Unassembled WGS sequence"/>
</dbReference>
<evidence type="ECO:0000313" key="10">
    <source>
        <dbReference type="EMBL" id="SDO73689.1"/>
    </source>
</evidence>
<evidence type="ECO:0000256" key="3">
    <source>
        <dbReference type="ARBA" id="ARBA00022763"/>
    </source>
</evidence>
<sequence>MCSRYTLTSPPEAVRTLFGYANDAGFPPRYNIAPSQPVAIVRHGLRGQRELALVRWGLIPPWVKDPMNFAMLINARAETADVKPSFRSALRHRRCLVPADGFYEWTGRAGAKQPHLIKPKNGGLIALAGLWEHWLGADGSELETMAILTTTANAEMAAIHERMPVILTPDQFDEWLDCRSGRSQEAKKLLSPLPDRSLEITPVSKDLNNPRNDFPEVQRNMPDTLL</sequence>
<dbReference type="InterPro" id="IPR036590">
    <property type="entry name" value="SRAP-like"/>
</dbReference>
<reference evidence="10 11" key="1">
    <citation type="submission" date="2016-10" db="EMBL/GenBank/DDBJ databases">
        <authorList>
            <person name="Varghese N."/>
            <person name="Submissions S."/>
        </authorList>
    </citation>
    <scope>NUCLEOTIDE SEQUENCE [LARGE SCALE GENOMIC DNA]</scope>
    <source>
        <strain evidence="10 11">CGMCC 1.6497</strain>
    </source>
</reference>
<keyword evidence="2 8" id="KW-0645">Protease</keyword>
<dbReference type="InterPro" id="IPR003738">
    <property type="entry name" value="SRAP"/>
</dbReference>
<proteinExistence type="inferred from homology"/>
<feature type="region of interest" description="Disordered" evidence="9">
    <location>
        <begin position="200"/>
        <end position="226"/>
    </location>
</feature>
<evidence type="ECO:0000313" key="11">
    <source>
        <dbReference type="Proteomes" id="UP000198795"/>
    </source>
</evidence>
<dbReference type="RefSeq" id="WP_090227792.1">
    <property type="nucleotide sequence ID" value="NZ_FNJC01000002.1"/>
</dbReference>
<evidence type="ECO:0000256" key="5">
    <source>
        <dbReference type="ARBA" id="ARBA00023124"/>
    </source>
</evidence>
<organism evidence="10 11">
    <name type="scientific">Filomicrobium insigne</name>
    <dbReference type="NCBI Taxonomy" id="418854"/>
    <lineage>
        <taxon>Bacteria</taxon>
        <taxon>Pseudomonadati</taxon>
        <taxon>Pseudomonadota</taxon>
        <taxon>Alphaproteobacteria</taxon>
        <taxon>Hyphomicrobiales</taxon>
        <taxon>Hyphomicrobiaceae</taxon>
        <taxon>Filomicrobium</taxon>
    </lineage>
</organism>
<dbReference type="EC" id="3.4.-.-" evidence="8"/>
<evidence type="ECO:0000256" key="9">
    <source>
        <dbReference type="SAM" id="MobiDB-lite"/>
    </source>
</evidence>
<keyword evidence="7" id="KW-0456">Lyase</keyword>
<dbReference type="PANTHER" id="PTHR13604">
    <property type="entry name" value="DC12-RELATED"/>
    <property type="match status" value="1"/>
</dbReference>
<name>A0A1H0LZP6_9HYPH</name>
<dbReference type="SUPFAM" id="SSF143081">
    <property type="entry name" value="BB1717-like"/>
    <property type="match status" value="1"/>
</dbReference>
<evidence type="ECO:0000256" key="8">
    <source>
        <dbReference type="RuleBase" id="RU364100"/>
    </source>
</evidence>
<evidence type="ECO:0000256" key="6">
    <source>
        <dbReference type="ARBA" id="ARBA00023125"/>
    </source>
</evidence>
<keyword evidence="11" id="KW-1185">Reference proteome</keyword>
<keyword evidence="5" id="KW-0190">Covalent protein-DNA linkage</keyword>
<keyword evidence="3" id="KW-0227">DNA damage</keyword>
<evidence type="ECO:0000256" key="1">
    <source>
        <dbReference type="ARBA" id="ARBA00008136"/>
    </source>
</evidence>
<dbReference type="EMBL" id="FNJC01000002">
    <property type="protein sequence ID" value="SDO73689.1"/>
    <property type="molecule type" value="Genomic_DNA"/>
</dbReference>
<dbReference type="Gene3D" id="3.90.1680.10">
    <property type="entry name" value="SOS response associated peptidase-like"/>
    <property type="match status" value="1"/>
</dbReference>
<evidence type="ECO:0000256" key="7">
    <source>
        <dbReference type="ARBA" id="ARBA00023239"/>
    </source>
</evidence>
<evidence type="ECO:0000256" key="4">
    <source>
        <dbReference type="ARBA" id="ARBA00022801"/>
    </source>
</evidence>
<keyword evidence="4 8" id="KW-0378">Hydrolase</keyword>
<keyword evidence="6" id="KW-0238">DNA-binding</keyword>
<dbReference type="PANTHER" id="PTHR13604:SF0">
    <property type="entry name" value="ABASIC SITE PROCESSING PROTEIN HMCES"/>
    <property type="match status" value="1"/>
</dbReference>
<accession>A0A1H0LZP6</accession>
<dbReference type="Pfam" id="PF02586">
    <property type="entry name" value="SRAP"/>
    <property type="match status" value="1"/>
</dbReference>
<gene>
    <name evidence="10" type="ORF">SAMN04488061_1524</name>
</gene>
<protein>
    <recommendedName>
        <fullName evidence="8">Abasic site processing protein</fullName>
        <ecNumber evidence="8">3.4.-.-</ecNumber>
    </recommendedName>
</protein>
<evidence type="ECO:0000256" key="2">
    <source>
        <dbReference type="ARBA" id="ARBA00022670"/>
    </source>
</evidence>